<dbReference type="RefSeq" id="WP_136014893.1">
    <property type="nucleotide sequence ID" value="NZ_CAJTBC010000045.1"/>
</dbReference>
<dbReference type="InterPro" id="IPR018537">
    <property type="entry name" value="Peptidoglycan-bd_3"/>
</dbReference>
<dbReference type="Pfam" id="PF09374">
    <property type="entry name" value="PG_binding_3"/>
    <property type="match status" value="1"/>
</dbReference>
<name>A0A4V3R9S4_9BACE</name>
<evidence type="ECO:0000313" key="3">
    <source>
        <dbReference type="EMBL" id="TGX98199.1"/>
    </source>
</evidence>
<gene>
    <name evidence="3" type="ORF">E5356_17100</name>
</gene>
<dbReference type="Pfam" id="PF05838">
    <property type="entry name" value="Glyco_hydro_108"/>
    <property type="match status" value="1"/>
</dbReference>
<feature type="domain" description="Peptidoglycan binding" evidence="2">
    <location>
        <begin position="106"/>
        <end position="178"/>
    </location>
</feature>
<dbReference type="Proteomes" id="UP000305751">
    <property type="component" value="Unassembled WGS sequence"/>
</dbReference>
<protein>
    <submittedName>
        <fullName evidence="3">Uncharacterized protein</fullName>
    </submittedName>
</protein>
<sequence>MIIKEAIISNTLETEGYYVNDPSDSGGETYCGIARNSNPKWQGWKIVDKHKPLKWNQKIQDSELEELVNEIYDSKYYQPIKADKIDSDMIRIHLYDMGVNAGTGVAVKLLQKAINKVYGVTIATDGAIGNITLTYTNNKAKLNELVNEFINQRRLYYQDLVKRKPTNQKFLKGWLNRVEIVTEFVERNSK</sequence>
<feature type="domain" description="TtsA-like Glycoside hydrolase family 108" evidence="1">
    <location>
        <begin position="9"/>
        <end position="102"/>
    </location>
</feature>
<evidence type="ECO:0000259" key="2">
    <source>
        <dbReference type="Pfam" id="PF09374"/>
    </source>
</evidence>
<dbReference type="Gene3D" id="1.20.141.10">
    <property type="entry name" value="Chitosanase, subunit A, domain 1"/>
    <property type="match status" value="1"/>
</dbReference>
<proteinExistence type="predicted"/>
<dbReference type="InterPro" id="IPR023346">
    <property type="entry name" value="Lysozyme-like_dom_sf"/>
</dbReference>
<accession>A0A4V3R9S4</accession>
<dbReference type="SUPFAM" id="SSF53955">
    <property type="entry name" value="Lysozyme-like"/>
    <property type="match status" value="1"/>
</dbReference>
<organism evidence="3 4">
    <name type="scientific">Bacteroides acidifaciens</name>
    <dbReference type="NCBI Taxonomy" id="85831"/>
    <lineage>
        <taxon>Bacteria</taxon>
        <taxon>Pseudomonadati</taxon>
        <taxon>Bacteroidota</taxon>
        <taxon>Bacteroidia</taxon>
        <taxon>Bacteroidales</taxon>
        <taxon>Bacteroidaceae</taxon>
        <taxon>Bacteroides</taxon>
    </lineage>
</organism>
<keyword evidence="4" id="KW-1185">Reference proteome</keyword>
<comment type="caution">
    <text evidence="3">The sequence shown here is derived from an EMBL/GenBank/DDBJ whole genome shotgun (WGS) entry which is preliminary data.</text>
</comment>
<dbReference type="EMBL" id="SRZA01000077">
    <property type="protein sequence ID" value="TGX98199.1"/>
    <property type="molecule type" value="Genomic_DNA"/>
</dbReference>
<evidence type="ECO:0000313" key="4">
    <source>
        <dbReference type="Proteomes" id="UP000305751"/>
    </source>
</evidence>
<evidence type="ECO:0000259" key="1">
    <source>
        <dbReference type="Pfam" id="PF05838"/>
    </source>
</evidence>
<dbReference type="AlphaFoldDB" id="A0A4V3R9S4"/>
<reference evidence="3 4" key="1">
    <citation type="submission" date="2019-04" db="EMBL/GenBank/DDBJ databases">
        <title>Microbes associate with the intestines of laboratory mice.</title>
        <authorList>
            <person name="Navarre W."/>
            <person name="Wong E."/>
            <person name="Huang K."/>
            <person name="Tropini C."/>
            <person name="Ng K."/>
            <person name="Yu B."/>
        </authorList>
    </citation>
    <scope>NUCLEOTIDE SEQUENCE [LARGE SCALE GENOMIC DNA]</scope>
    <source>
        <strain evidence="3 4">NM70_E10</strain>
    </source>
</reference>
<dbReference type="InterPro" id="IPR008565">
    <property type="entry name" value="TtsA-like_GH18_dom"/>
</dbReference>